<feature type="compositionally biased region" description="Polar residues" evidence="1">
    <location>
        <begin position="119"/>
        <end position="173"/>
    </location>
</feature>
<comment type="caution">
    <text evidence="3">The sequence shown here is derived from an EMBL/GenBank/DDBJ whole genome shotgun (WGS) entry which is preliminary data.</text>
</comment>
<sequence length="376" mass="40825">MIFETRYLWFLTSLRLFSITLVISSCVLSQASLLKTTQEPPKSVSEPTTTEAPAKSTKSVSETTTTEAPAKSTKSEPTTTEAPAKSTKSEPTTTEAPAKSTKSVSETTTTEAPAKSTKSEPTTTEAPAKSTKSVSEPTTTEAPAKSTKSVSEPTTTEAPAKSTKSVSEPTTTEAPAKSTKSDACTIILIVVTVVVVVVIVIIFAVLRHHECRLMKRVQVSNDDNLTEHQAESSFISKVSRAETRHNKRDAAISAEQFTNYDMIGASNTCHYYSTEKDLYEKIVEKDMPTGVPGVSITEEFSESEMRPEYCNVDDDDPGTYIRLTDERCSTAYGNDGIYSTILITEMGQLGGNERDSLTHRDGETEKAVCVKPKVEL</sequence>
<keyword evidence="2" id="KW-0472">Membrane</keyword>
<dbReference type="Proteomes" id="UP001283361">
    <property type="component" value="Unassembled WGS sequence"/>
</dbReference>
<reference evidence="3" key="1">
    <citation type="journal article" date="2023" name="G3 (Bethesda)">
        <title>A reference genome for the long-term kleptoplast-retaining sea slug Elysia crispata morphotype clarki.</title>
        <authorList>
            <person name="Eastman K.E."/>
            <person name="Pendleton A.L."/>
            <person name="Shaikh M.A."/>
            <person name="Suttiyut T."/>
            <person name="Ogas R."/>
            <person name="Tomko P."/>
            <person name="Gavelis G."/>
            <person name="Widhalm J.R."/>
            <person name="Wisecaver J.H."/>
        </authorList>
    </citation>
    <scope>NUCLEOTIDE SEQUENCE</scope>
    <source>
        <strain evidence="3">ECLA1</strain>
    </source>
</reference>
<accession>A0AAE1CUG2</accession>
<dbReference type="PROSITE" id="PS51257">
    <property type="entry name" value="PROKAR_LIPOPROTEIN"/>
    <property type="match status" value="1"/>
</dbReference>
<proteinExistence type="predicted"/>
<feature type="compositionally biased region" description="Low complexity" evidence="1">
    <location>
        <begin position="55"/>
        <end position="67"/>
    </location>
</feature>
<evidence type="ECO:0000256" key="1">
    <source>
        <dbReference type="SAM" id="MobiDB-lite"/>
    </source>
</evidence>
<organism evidence="3 4">
    <name type="scientific">Elysia crispata</name>
    <name type="common">lettuce slug</name>
    <dbReference type="NCBI Taxonomy" id="231223"/>
    <lineage>
        <taxon>Eukaryota</taxon>
        <taxon>Metazoa</taxon>
        <taxon>Spiralia</taxon>
        <taxon>Lophotrochozoa</taxon>
        <taxon>Mollusca</taxon>
        <taxon>Gastropoda</taxon>
        <taxon>Heterobranchia</taxon>
        <taxon>Euthyneura</taxon>
        <taxon>Panpulmonata</taxon>
        <taxon>Sacoglossa</taxon>
        <taxon>Placobranchoidea</taxon>
        <taxon>Plakobranchidae</taxon>
        <taxon>Elysia</taxon>
    </lineage>
</organism>
<dbReference type="AlphaFoldDB" id="A0AAE1CUG2"/>
<feature type="compositionally biased region" description="Low complexity" evidence="1">
    <location>
        <begin position="99"/>
        <end position="111"/>
    </location>
</feature>
<dbReference type="EMBL" id="JAWDGP010006763">
    <property type="protein sequence ID" value="KAK3735876.1"/>
    <property type="molecule type" value="Genomic_DNA"/>
</dbReference>
<gene>
    <name evidence="3" type="ORF">RRG08_041066</name>
</gene>
<evidence type="ECO:0000313" key="3">
    <source>
        <dbReference type="EMBL" id="KAK3735876.1"/>
    </source>
</evidence>
<feature type="transmembrane region" description="Helical" evidence="2">
    <location>
        <begin position="186"/>
        <end position="206"/>
    </location>
</feature>
<evidence type="ECO:0000313" key="4">
    <source>
        <dbReference type="Proteomes" id="UP001283361"/>
    </source>
</evidence>
<keyword evidence="2" id="KW-0812">Transmembrane</keyword>
<feature type="region of interest" description="Disordered" evidence="1">
    <location>
        <begin position="35"/>
        <end position="178"/>
    </location>
</feature>
<name>A0AAE1CUG2_9GAST</name>
<protein>
    <submittedName>
        <fullName evidence="3">Uncharacterized protein</fullName>
    </submittedName>
</protein>
<keyword evidence="2" id="KW-1133">Transmembrane helix</keyword>
<keyword evidence="4" id="KW-1185">Reference proteome</keyword>
<feature type="compositionally biased region" description="Polar residues" evidence="1">
    <location>
        <begin position="35"/>
        <end position="51"/>
    </location>
</feature>
<evidence type="ECO:0000256" key="2">
    <source>
        <dbReference type="SAM" id="Phobius"/>
    </source>
</evidence>